<keyword evidence="11" id="KW-1185">Reference proteome</keyword>
<comment type="subcellular location">
    <subcellularLocation>
        <location evidence="1">Nucleus</location>
    </subcellularLocation>
</comment>
<dbReference type="Proteomes" id="UP001497444">
    <property type="component" value="Chromosome 5"/>
</dbReference>
<dbReference type="InterPro" id="IPR045277">
    <property type="entry name" value="DRE1A-I"/>
</dbReference>
<evidence type="ECO:0000256" key="6">
    <source>
        <dbReference type="ARBA" id="ARBA00023242"/>
    </source>
</evidence>
<evidence type="ECO:0000256" key="8">
    <source>
        <dbReference type="SAM" id="MobiDB-lite"/>
    </source>
</evidence>
<comment type="similarity">
    <text evidence="7">Belongs to the AP2/ERF transcription factor family. ERF subfamily.</text>
</comment>
<reference evidence="10" key="1">
    <citation type="submission" date="2024-02" db="EMBL/GenBank/DDBJ databases">
        <authorList>
            <consortium name="ELIXIR-Norway"/>
            <consortium name="Elixir Norway"/>
        </authorList>
    </citation>
    <scope>NUCLEOTIDE SEQUENCE</scope>
</reference>
<evidence type="ECO:0000256" key="7">
    <source>
        <dbReference type="ARBA" id="ARBA00024343"/>
    </source>
</evidence>
<dbReference type="InterPro" id="IPR036955">
    <property type="entry name" value="AP2/ERF_dom_sf"/>
</dbReference>
<dbReference type="SMART" id="SM00380">
    <property type="entry name" value="AP2"/>
    <property type="match status" value="1"/>
</dbReference>
<dbReference type="InterPro" id="IPR016177">
    <property type="entry name" value="DNA-bd_dom_sf"/>
</dbReference>
<keyword evidence="3" id="KW-0238">DNA-binding</keyword>
<proteinExistence type="inferred from homology"/>
<feature type="domain" description="AP2/ERF" evidence="9">
    <location>
        <begin position="178"/>
        <end position="242"/>
    </location>
</feature>
<dbReference type="PANTHER" id="PTHR31839">
    <property type="entry name" value="DEHYDRATION-RESPONSIVE ELEMENT-BINDING PROTEIN 1D"/>
    <property type="match status" value="1"/>
</dbReference>
<dbReference type="CDD" id="cd00018">
    <property type="entry name" value="AP2"/>
    <property type="match status" value="1"/>
</dbReference>
<dbReference type="PANTHER" id="PTHR31839:SF2">
    <property type="entry name" value="DEHYDRATION-RESPONSIVE ELEMENT-BINDING PROTEIN 1D"/>
    <property type="match status" value="1"/>
</dbReference>
<dbReference type="Gene3D" id="3.30.730.10">
    <property type="entry name" value="AP2/ERF domain"/>
    <property type="match status" value="1"/>
</dbReference>
<gene>
    <name evidence="10" type="ORF">CSSPJE1EN1_LOCUS18839</name>
</gene>
<feature type="region of interest" description="Disordered" evidence="8">
    <location>
        <begin position="86"/>
        <end position="106"/>
    </location>
</feature>
<evidence type="ECO:0000256" key="4">
    <source>
        <dbReference type="ARBA" id="ARBA00023159"/>
    </source>
</evidence>
<protein>
    <recommendedName>
        <fullName evidence="9">AP2/ERF domain-containing protein</fullName>
    </recommendedName>
</protein>
<dbReference type="EMBL" id="OZ020100">
    <property type="protein sequence ID" value="CAK9273361.1"/>
    <property type="molecule type" value="Genomic_DNA"/>
</dbReference>
<keyword evidence="2" id="KW-0805">Transcription regulation</keyword>
<evidence type="ECO:0000256" key="2">
    <source>
        <dbReference type="ARBA" id="ARBA00023015"/>
    </source>
</evidence>
<dbReference type="SUPFAM" id="SSF54171">
    <property type="entry name" value="DNA-binding domain"/>
    <property type="match status" value="1"/>
</dbReference>
<evidence type="ECO:0000259" key="9">
    <source>
        <dbReference type="PROSITE" id="PS51032"/>
    </source>
</evidence>
<evidence type="ECO:0000256" key="3">
    <source>
        <dbReference type="ARBA" id="ARBA00023125"/>
    </source>
</evidence>
<name>A0ABP0X4J6_9BRYO</name>
<keyword evidence="4" id="KW-0010">Activator</keyword>
<accession>A0ABP0X4J6</accession>
<dbReference type="InterPro" id="IPR001471">
    <property type="entry name" value="AP2/ERF_dom"/>
</dbReference>
<dbReference type="PROSITE" id="PS51032">
    <property type="entry name" value="AP2_ERF"/>
    <property type="match status" value="1"/>
</dbReference>
<organism evidence="10 11">
    <name type="scientific">Sphagnum jensenii</name>
    <dbReference type="NCBI Taxonomy" id="128206"/>
    <lineage>
        <taxon>Eukaryota</taxon>
        <taxon>Viridiplantae</taxon>
        <taxon>Streptophyta</taxon>
        <taxon>Embryophyta</taxon>
        <taxon>Bryophyta</taxon>
        <taxon>Sphagnophytina</taxon>
        <taxon>Sphagnopsida</taxon>
        <taxon>Sphagnales</taxon>
        <taxon>Sphagnaceae</taxon>
        <taxon>Sphagnum</taxon>
    </lineage>
</organism>
<feature type="compositionally biased region" description="Low complexity" evidence="8">
    <location>
        <begin position="91"/>
        <end position="106"/>
    </location>
</feature>
<evidence type="ECO:0000256" key="5">
    <source>
        <dbReference type="ARBA" id="ARBA00023163"/>
    </source>
</evidence>
<evidence type="ECO:0000256" key="1">
    <source>
        <dbReference type="ARBA" id="ARBA00004123"/>
    </source>
</evidence>
<evidence type="ECO:0000313" key="10">
    <source>
        <dbReference type="EMBL" id="CAK9273361.1"/>
    </source>
</evidence>
<evidence type="ECO:0000313" key="11">
    <source>
        <dbReference type="Proteomes" id="UP001497444"/>
    </source>
</evidence>
<keyword evidence="6" id="KW-0539">Nucleus</keyword>
<sequence>MPDQKICHDGHRSVELQEFDHLAARCHGSPGLRTPSLRPDRCDLNRVSAAFLAKDFDVKSFSPCAAGGGGVANGVSPLSTLLNTAQSQPLAKPSSTPASAAAPVSDSAAKASVTSLKIAPRRGRPLKTVRAGPVLRVATHAALKSLETGREVKPEPKKPKLLPQQEPVKITSDGNPPKYQGVRVRPGVKGYLVEIRPRRWKRTIWLGTYTTSPEAARAYDAGIFYTGKSIAFNFQDSEGSFPPLPKHLSLDNFDPDVMHEIKVFVKEKALQAATREKVTTTQELPHTKKKKVENECSSVGAEEQCALSCDKTEEPCILSCDKMASVENESSPVEAEEQCDLSCDKMEEPCILSCDKMASVENESSPVEAEEQCDLSCDKMEEPCILSCDKMASVENESSSVGAEEQYALSSAKMEKPCILFCDKMASDNYEDAHVKNQGDDGWDTITPNPFENLEPLPYELPNCSDQAFWDENFWAGIPLPVHDYKSQTGMFGDEDLNNTRQASCLMDEVLFDQCHQEEKVVVAETGFQSVFVSKSNGDSCTPNLHLWALESFDLAVQDPSQVMDGLS</sequence>
<keyword evidence="5" id="KW-0804">Transcription</keyword>